<dbReference type="GO" id="GO:0009451">
    <property type="term" value="P:RNA modification"/>
    <property type="evidence" value="ECO:0007669"/>
    <property type="project" value="InterPro"/>
</dbReference>
<dbReference type="GO" id="GO:0008270">
    <property type="term" value="F:zinc ion binding"/>
    <property type="evidence" value="ECO:0007669"/>
    <property type="project" value="InterPro"/>
</dbReference>
<feature type="repeat" description="PPR" evidence="3">
    <location>
        <begin position="387"/>
        <end position="421"/>
    </location>
</feature>
<evidence type="ECO:0000256" key="2">
    <source>
        <dbReference type="ARBA" id="ARBA00022737"/>
    </source>
</evidence>
<feature type="repeat" description="PPR" evidence="3">
    <location>
        <begin position="82"/>
        <end position="116"/>
    </location>
</feature>
<dbReference type="PANTHER" id="PTHR47926:SF500">
    <property type="entry name" value="REPEAT-CONTAINING PROTEIN, PUTATIVE-RELATED"/>
    <property type="match status" value="1"/>
</dbReference>
<dbReference type="InterPro" id="IPR011990">
    <property type="entry name" value="TPR-like_helical_dom_sf"/>
</dbReference>
<dbReference type="InterPro" id="IPR002885">
    <property type="entry name" value="PPR_rpt"/>
</dbReference>
<reference evidence="5 6" key="1">
    <citation type="submission" date="2024-04" db="EMBL/GenBank/DDBJ databases">
        <title>The reference genome of an endangered Asteraceae, Deinandra increscens subsp. villosa, native to the Central Coast of California.</title>
        <authorList>
            <person name="Guilliams M."/>
            <person name="Hasenstab-Lehman K."/>
            <person name="Meyer R."/>
            <person name="Mcevoy S."/>
        </authorList>
    </citation>
    <scope>NUCLEOTIDE SEQUENCE [LARGE SCALE GENOMIC DNA]</scope>
    <source>
        <tissue evidence="5">Leaf</tissue>
    </source>
</reference>
<dbReference type="AlphaFoldDB" id="A0AAP0DSM9"/>
<evidence type="ECO:0000256" key="1">
    <source>
        <dbReference type="ARBA" id="ARBA00006643"/>
    </source>
</evidence>
<keyword evidence="2" id="KW-0677">Repeat</keyword>
<dbReference type="EMBL" id="JBCNJP010000003">
    <property type="protein sequence ID" value="KAK9080269.1"/>
    <property type="molecule type" value="Genomic_DNA"/>
</dbReference>
<dbReference type="PROSITE" id="PS51375">
    <property type="entry name" value="PPR"/>
    <property type="match status" value="4"/>
</dbReference>
<dbReference type="InterPro" id="IPR032867">
    <property type="entry name" value="DYW_dom"/>
</dbReference>
<dbReference type="Proteomes" id="UP001408789">
    <property type="component" value="Unassembled WGS sequence"/>
</dbReference>
<comment type="caution">
    <text evidence="5">The sequence shown here is derived from an EMBL/GenBank/DDBJ whole genome shotgun (WGS) entry which is preliminary data.</text>
</comment>
<dbReference type="FunFam" id="1.25.40.10:FF:000682">
    <property type="entry name" value="Pentatricopeptide repeat-containing protein At3g16610"/>
    <property type="match status" value="1"/>
</dbReference>
<proteinExistence type="inferred from homology"/>
<name>A0AAP0DSM9_9ASTR</name>
<dbReference type="FunFam" id="1.25.40.10:FF:000073">
    <property type="entry name" value="Pentatricopeptide repeat-containing protein chloroplastic"/>
    <property type="match status" value="1"/>
</dbReference>
<dbReference type="InterPro" id="IPR046960">
    <property type="entry name" value="PPR_At4g14850-like_plant"/>
</dbReference>
<dbReference type="GO" id="GO:0003729">
    <property type="term" value="F:mRNA binding"/>
    <property type="evidence" value="ECO:0007669"/>
    <property type="project" value="UniProtKB-ARBA"/>
</dbReference>
<gene>
    <name evidence="5" type="ORF">SSX86_001945</name>
</gene>
<dbReference type="Pfam" id="PF13041">
    <property type="entry name" value="PPR_2"/>
    <property type="match status" value="2"/>
</dbReference>
<accession>A0AAP0DSM9</accession>
<dbReference type="Gene3D" id="1.25.40.10">
    <property type="entry name" value="Tetratricopeptide repeat domain"/>
    <property type="match status" value="3"/>
</dbReference>
<organism evidence="5 6">
    <name type="scientific">Deinandra increscens subsp. villosa</name>
    <dbReference type="NCBI Taxonomy" id="3103831"/>
    <lineage>
        <taxon>Eukaryota</taxon>
        <taxon>Viridiplantae</taxon>
        <taxon>Streptophyta</taxon>
        <taxon>Embryophyta</taxon>
        <taxon>Tracheophyta</taxon>
        <taxon>Spermatophyta</taxon>
        <taxon>Magnoliopsida</taxon>
        <taxon>eudicotyledons</taxon>
        <taxon>Gunneridae</taxon>
        <taxon>Pentapetalae</taxon>
        <taxon>asterids</taxon>
        <taxon>campanulids</taxon>
        <taxon>Asterales</taxon>
        <taxon>Asteraceae</taxon>
        <taxon>Asteroideae</taxon>
        <taxon>Heliantheae alliance</taxon>
        <taxon>Madieae</taxon>
        <taxon>Madiinae</taxon>
        <taxon>Deinandra</taxon>
    </lineage>
</organism>
<evidence type="ECO:0000256" key="3">
    <source>
        <dbReference type="PROSITE-ProRule" id="PRU00708"/>
    </source>
</evidence>
<dbReference type="NCBIfam" id="TIGR00756">
    <property type="entry name" value="PPR"/>
    <property type="match status" value="4"/>
</dbReference>
<evidence type="ECO:0000313" key="6">
    <source>
        <dbReference type="Proteomes" id="UP001408789"/>
    </source>
</evidence>
<sequence>MFRPLLTLHKNTPIFEIERHYDRIIQSCNTFPFLTQIHSLLTTTGIINQSVHLVARIIIKYSDFLHLQTARFLFDATHHQSSSFLSNTMLRAYANSGFCSDALNFYSLIRKTGVLPNNFTFPFTLKSCATNSVPMYGKLIHSEIIRTGFGSDVYVEAALVDMYAGCGLIEDGRQVFDKMSKRDLVCWTAMITAYEQAERAETALLLLHEMQREGFSMDWVTTVTVASAVGQLGDARNGRAVHGYAIRNVFLHELPVVNSVLAMYAKCGEVEIAETIFDLAKQRNIITWNSMLTCYTQNGLASEALALFEQMKVFGVNPNEVTALILVSACSYLGSRKHAAKIHDVIVQNKIDINITLRNAIMDMYAKCADLDTALGMFKEVPVNCLDVSSWNTLIAGYGMHGYGKEALKLFNQMKDENFQPNHITFTSVLSACSHSGLVNEGKKCFAEMEIFSVTKEPKHFACMVDMYGRAGLLNEAYEVIKDMKSQANDEVWGALLLACKIHGNTNLAEVAADNIFHLEPQHTGYYVLMSNIYADSRNWQEVGNLRRDMKNKGLRKPAAVSLIEVNNELHGFRTGEQLDTFTRNIYHKVEQMVVELKMEGYVPDLSCVFHDVEDEDKQGMLNYHGEKLALAFGLMNVDADLPIFINKNLRVCSDCHSVFKLISGVYRRKITVRDVNRFHHFENGMCSCSDYW</sequence>
<evidence type="ECO:0000313" key="5">
    <source>
        <dbReference type="EMBL" id="KAK9080269.1"/>
    </source>
</evidence>
<keyword evidence="6" id="KW-1185">Reference proteome</keyword>
<feature type="domain" description="DYW" evidence="4">
    <location>
        <begin position="601"/>
        <end position="693"/>
    </location>
</feature>
<dbReference type="FunFam" id="1.25.40.10:FF:000090">
    <property type="entry name" value="Pentatricopeptide repeat-containing protein, chloroplastic"/>
    <property type="match status" value="1"/>
</dbReference>
<dbReference type="Pfam" id="PF14432">
    <property type="entry name" value="DYW_deaminase"/>
    <property type="match status" value="1"/>
</dbReference>
<evidence type="ECO:0000259" key="4">
    <source>
        <dbReference type="Pfam" id="PF14432"/>
    </source>
</evidence>
<protein>
    <recommendedName>
        <fullName evidence="4">DYW domain-containing protein</fullName>
    </recommendedName>
</protein>
<dbReference type="InterPro" id="IPR046848">
    <property type="entry name" value="E_motif"/>
</dbReference>
<dbReference type="Pfam" id="PF20431">
    <property type="entry name" value="E_motif"/>
    <property type="match status" value="1"/>
</dbReference>
<dbReference type="PANTHER" id="PTHR47926">
    <property type="entry name" value="PENTATRICOPEPTIDE REPEAT-CONTAINING PROTEIN"/>
    <property type="match status" value="1"/>
</dbReference>
<dbReference type="Pfam" id="PF01535">
    <property type="entry name" value="PPR"/>
    <property type="match status" value="5"/>
</dbReference>
<feature type="repeat" description="PPR" evidence="3">
    <location>
        <begin position="183"/>
        <end position="217"/>
    </location>
</feature>
<comment type="similarity">
    <text evidence="1">Belongs to the PPR family. PCMP-H subfamily.</text>
</comment>
<feature type="repeat" description="PPR" evidence="3">
    <location>
        <begin position="284"/>
        <end position="318"/>
    </location>
</feature>